<dbReference type="GeneID" id="111133878"/>
<reference evidence="4 5" key="1">
    <citation type="submission" date="2025-04" db="UniProtKB">
        <authorList>
            <consortium name="RefSeq"/>
        </authorList>
    </citation>
    <scope>IDENTIFICATION</scope>
    <source>
        <tissue evidence="4 5">Whole sample</tissue>
    </source>
</reference>
<dbReference type="AlphaFoldDB" id="A0A8B8EFM4"/>
<evidence type="ECO:0000256" key="1">
    <source>
        <dbReference type="SAM" id="MobiDB-lite"/>
    </source>
</evidence>
<evidence type="ECO:0000313" key="3">
    <source>
        <dbReference type="Proteomes" id="UP000694844"/>
    </source>
</evidence>
<feature type="chain" id="PRO_5044666450" evidence="2">
    <location>
        <begin position="21"/>
        <end position="242"/>
    </location>
</feature>
<feature type="compositionally biased region" description="Basic and acidic residues" evidence="1">
    <location>
        <begin position="164"/>
        <end position="176"/>
    </location>
</feature>
<feature type="signal peptide" evidence="2">
    <location>
        <begin position="1"/>
        <end position="20"/>
    </location>
</feature>
<protein>
    <submittedName>
        <fullName evidence="4">APGW-amide-related neuropeptide-like isoform X1</fullName>
    </submittedName>
    <submittedName>
        <fullName evidence="5">APGW-amide-related neuropeptide-like isoform X2</fullName>
    </submittedName>
</protein>
<gene>
    <name evidence="4 5" type="primary">LOC111133878</name>
</gene>
<proteinExistence type="predicted"/>
<dbReference type="RefSeq" id="XP_022338292.1">
    <property type="nucleotide sequence ID" value="XM_022482584.1"/>
</dbReference>
<evidence type="ECO:0000256" key="2">
    <source>
        <dbReference type="SAM" id="SignalP"/>
    </source>
</evidence>
<dbReference type="OrthoDB" id="6063019at2759"/>
<sequence length="242" mass="27694">MESASIFLIVIALVIGIVSTDDEPVEKRRPGWGKRDDVEFGYSNVPNSIMEKRKPGWGKRDMEELEMNKRKPGWGKRAPGWGKRSFNEDVNSFLEKRSPGWGKRTSDLMDALNAMEVYKRKPGWGKRSEMEKRKPGWGKRTVPDSSENDLSYLNLASDSYNAIDKRRPGWGKRSDSDNSVNRRSPGWGKRAPGWGKRSSISTCQELDYQIQQLMNTILKLEEYRRSHCGTQSASSSDFHDTQ</sequence>
<dbReference type="KEGG" id="cvn:111133878"/>
<feature type="region of interest" description="Disordered" evidence="1">
    <location>
        <begin position="123"/>
        <end position="145"/>
    </location>
</feature>
<organism evidence="3 5">
    <name type="scientific">Crassostrea virginica</name>
    <name type="common">Eastern oyster</name>
    <dbReference type="NCBI Taxonomy" id="6565"/>
    <lineage>
        <taxon>Eukaryota</taxon>
        <taxon>Metazoa</taxon>
        <taxon>Spiralia</taxon>
        <taxon>Lophotrochozoa</taxon>
        <taxon>Mollusca</taxon>
        <taxon>Bivalvia</taxon>
        <taxon>Autobranchia</taxon>
        <taxon>Pteriomorphia</taxon>
        <taxon>Ostreida</taxon>
        <taxon>Ostreoidea</taxon>
        <taxon>Ostreidae</taxon>
        <taxon>Crassostrea</taxon>
    </lineage>
</organism>
<name>A0A8B8EFM4_CRAVI</name>
<dbReference type="Proteomes" id="UP000694844">
    <property type="component" value="Chromosome 5"/>
</dbReference>
<feature type="region of interest" description="Disordered" evidence="1">
    <location>
        <begin position="164"/>
        <end position="197"/>
    </location>
</feature>
<evidence type="ECO:0000313" key="5">
    <source>
        <dbReference type="RefSeq" id="XP_022338293.1"/>
    </source>
</evidence>
<keyword evidence="3" id="KW-1185">Reference proteome</keyword>
<accession>A0A8B8EFM4</accession>
<evidence type="ECO:0000313" key="4">
    <source>
        <dbReference type="RefSeq" id="XP_022338292.1"/>
    </source>
</evidence>
<dbReference type="RefSeq" id="XP_022338293.1">
    <property type="nucleotide sequence ID" value="XM_022482585.1"/>
</dbReference>
<keyword evidence="2" id="KW-0732">Signal</keyword>